<reference evidence="1 2" key="1">
    <citation type="journal article" date="2015" name="Nature">
        <title>rRNA introns, odd ribosomes, and small enigmatic genomes across a large radiation of phyla.</title>
        <authorList>
            <person name="Brown C.T."/>
            <person name="Hug L.A."/>
            <person name="Thomas B.C."/>
            <person name="Sharon I."/>
            <person name="Castelle C.J."/>
            <person name="Singh A."/>
            <person name="Wilkins M.J."/>
            <person name="Williams K.H."/>
            <person name="Banfield J.F."/>
        </authorList>
    </citation>
    <scope>NUCLEOTIDE SEQUENCE [LARGE SCALE GENOMIC DNA]</scope>
</reference>
<organism evidence="1 2">
    <name type="scientific">Candidatus Gottesmanbacteria bacterium GW2011_GWA2_42_18</name>
    <dbReference type="NCBI Taxonomy" id="1618442"/>
    <lineage>
        <taxon>Bacteria</taxon>
        <taxon>Candidatus Gottesmaniibacteriota</taxon>
    </lineage>
</organism>
<dbReference type="PANTHER" id="PTHR43861">
    <property type="entry name" value="TRANS-ACONITATE 2-METHYLTRANSFERASE-RELATED"/>
    <property type="match status" value="1"/>
</dbReference>
<comment type="caution">
    <text evidence="1">The sequence shown here is derived from an EMBL/GenBank/DDBJ whole genome shotgun (WGS) entry which is preliminary data.</text>
</comment>
<sequence length="270" mass="30604">MVKKCPLCGSNEIRFLVKPYRGGSIYVCGSCGNATTYPLPVVSYLEDSFFDLPADEFNTYRTYAGQITDFISEHISKGSLLDIGTGAGFLLEAAQKRGFAATGIDPSGPAVSFCRTRKLKVLQGYFEKYAFKSRKFKIITCCHVLEHVTEPEKFIAKIKKILDRNGYLFLAQTNYQGTIPHLLGRFWEGWVPREHRYHFSPEGIEDLLLRNGMRIKVLDIIPLGYTAVWRKGNGPIIRGNIYNLLNYIISKFKIGFPFVGDQMYVLAEKL</sequence>
<protein>
    <submittedName>
        <fullName evidence="1">Bifunctional 3-demethylubiquinone-9 3-methyltransferase/ 2-octaprenyl-6-hydroxy phenol methylase</fullName>
    </submittedName>
</protein>
<dbReference type="Proteomes" id="UP000034320">
    <property type="component" value="Unassembled WGS sequence"/>
</dbReference>
<dbReference type="CDD" id="cd02440">
    <property type="entry name" value="AdoMet_MTases"/>
    <property type="match status" value="1"/>
</dbReference>
<proteinExistence type="predicted"/>
<evidence type="ECO:0000313" key="1">
    <source>
        <dbReference type="EMBL" id="KKS45269.1"/>
    </source>
</evidence>
<dbReference type="AlphaFoldDB" id="A0A0G0Z9B9"/>
<gene>
    <name evidence="1" type="ORF">UV09_C0044G0012</name>
</gene>
<dbReference type="Pfam" id="PF13489">
    <property type="entry name" value="Methyltransf_23"/>
    <property type="match status" value="1"/>
</dbReference>
<accession>A0A0G0Z9B9</accession>
<keyword evidence="1" id="KW-0808">Transferase</keyword>
<keyword evidence="1" id="KW-0489">Methyltransferase</keyword>
<dbReference type="GO" id="GO:0032259">
    <property type="term" value="P:methylation"/>
    <property type="evidence" value="ECO:0007669"/>
    <property type="project" value="UniProtKB-KW"/>
</dbReference>
<name>A0A0G0Z9B9_9BACT</name>
<dbReference type="PANTHER" id="PTHR43861:SF6">
    <property type="entry name" value="METHYLTRANSFERASE TYPE 11"/>
    <property type="match status" value="1"/>
</dbReference>
<dbReference type="Gene3D" id="3.40.50.150">
    <property type="entry name" value="Vaccinia Virus protein VP39"/>
    <property type="match status" value="1"/>
</dbReference>
<dbReference type="EMBL" id="LCDD01000044">
    <property type="protein sequence ID" value="KKS45269.1"/>
    <property type="molecule type" value="Genomic_DNA"/>
</dbReference>
<dbReference type="SUPFAM" id="SSF53335">
    <property type="entry name" value="S-adenosyl-L-methionine-dependent methyltransferases"/>
    <property type="match status" value="1"/>
</dbReference>
<dbReference type="GO" id="GO:0008168">
    <property type="term" value="F:methyltransferase activity"/>
    <property type="evidence" value="ECO:0007669"/>
    <property type="project" value="UniProtKB-KW"/>
</dbReference>
<keyword evidence="1" id="KW-0830">Ubiquinone</keyword>
<evidence type="ECO:0000313" key="2">
    <source>
        <dbReference type="Proteomes" id="UP000034320"/>
    </source>
</evidence>
<dbReference type="InterPro" id="IPR029063">
    <property type="entry name" value="SAM-dependent_MTases_sf"/>
</dbReference>